<feature type="compositionally biased region" description="Polar residues" evidence="1">
    <location>
        <begin position="1"/>
        <end position="35"/>
    </location>
</feature>
<feature type="compositionally biased region" description="Polar residues" evidence="1">
    <location>
        <begin position="282"/>
        <end position="293"/>
    </location>
</feature>
<feature type="compositionally biased region" description="Basic residues" evidence="1">
    <location>
        <begin position="137"/>
        <end position="152"/>
    </location>
</feature>
<protein>
    <submittedName>
        <fullName evidence="2">Uncharacterized protein</fullName>
    </submittedName>
</protein>
<evidence type="ECO:0000313" key="2">
    <source>
        <dbReference type="EMBL" id="KAG5621717.1"/>
    </source>
</evidence>
<dbReference type="Proteomes" id="UP000824120">
    <property type="component" value="Chromosome 2"/>
</dbReference>
<reference evidence="2 3" key="1">
    <citation type="submission" date="2020-09" db="EMBL/GenBank/DDBJ databases">
        <title>De no assembly of potato wild relative species, Solanum commersonii.</title>
        <authorList>
            <person name="Cho K."/>
        </authorList>
    </citation>
    <scope>NUCLEOTIDE SEQUENCE [LARGE SCALE GENOMIC DNA]</scope>
    <source>
        <strain evidence="2">LZ3.2</strain>
        <tissue evidence="2">Leaf</tissue>
    </source>
</reference>
<organism evidence="2 3">
    <name type="scientific">Solanum commersonii</name>
    <name type="common">Commerson's wild potato</name>
    <name type="synonym">Commerson's nightshade</name>
    <dbReference type="NCBI Taxonomy" id="4109"/>
    <lineage>
        <taxon>Eukaryota</taxon>
        <taxon>Viridiplantae</taxon>
        <taxon>Streptophyta</taxon>
        <taxon>Embryophyta</taxon>
        <taxon>Tracheophyta</taxon>
        <taxon>Spermatophyta</taxon>
        <taxon>Magnoliopsida</taxon>
        <taxon>eudicotyledons</taxon>
        <taxon>Gunneridae</taxon>
        <taxon>Pentapetalae</taxon>
        <taxon>asterids</taxon>
        <taxon>lamiids</taxon>
        <taxon>Solanales</taxon>
        <taxon>Solanaceae</taxon>
        <taxon>Solanoideae</taxon>
        <taxon>Solaneae</taxon>
        <taxon>Solanum</taxon>
    </lineage>
</organism>
<feature type="region of interest" description="Disordered" evidence="1">
    <location>
        <begin position="1"/>
        <end position="41"/>
    </location>
</feature>
<name>A0A9J6AAP9_SOLCO</name>
<proteinExistence type="predicted"/>
<evidence type="ECO:0000256" key="1">
    <source>
        <dbReference type="SAM" id="MobiDB-lite"/>
    </source>
</evidence>
<feature type="region of interest" description="Disordered" evidence="1">
    <location>
        <begin position="259"/>
        <end position="293"/>
    </location>
</feature>
<gene>
    <name evidence="2" type="ORF">H5410_006935</name>
</gene>
<dbReference type="EMBL" id="JACXVP010000002">
    <property type="protein sequence ID" value="KAG5621717.1"/>
    <property type="molecule type" value="Genomic_DNA"/>
</dbReference>
<sequence>MSNFESSSKTPLSQEVENPSSFNFSIPTPEDSPSTPICGAEPQSVAKTGAKLFSEEIEVGLMAVSSTMSERLFEGDLPKGRGPDSCILTAGAELVVVQSLASLKEILNPHYWTKNSGRRIRAMVKRKREVEEERVKSKGTQKRGSKSKKKKRDDKEERIAKMEHQKMLNGRVFDTDIITKFGMANLFYVVTIQEWSHLFEPHVPYLLEPEVREFFYKIKLLENGGITTTIKDITICLDEEILGIILGVPVKGVRTIEGCKPSGNSPSLPPSEDRLSVHGYPRSSSKGNISWCL</sequence>
<accession>A0A9J6AAP9</accession>
<feature type="region of interest" description="Disordered" evidence="1">
    <location>
        <begin position="127"/>
        <end position="157"/>
    </location>
</feature>
<evidence type="ECO:0000313" key="3">
    <source>
        <dbReference type="Proteomes" id="UP000824120"/>
    </source>
</evidence>
<comment type="caution">
    <text evidence="2">The sequence shown here is derived from an EMBL/GenBank/DDBJ whole genome shotgun (WGS) entry which is preliminary data.</text>
</comment>
<dbReference type="AlphaFoldDB" id="A0A9J6AAP9"/>
<keyword evidence="3" id="KW-1185">Reference proteome</keyword>